<dbReference type="Pfam" id="PF20435">
    <property type="entry name" value="ASY3-like"/>
    <property type="match status" value="2"/>
</dbReference>
<comment type="caution">
    <text evidence="4">The sequence shown here is derived from an EMBL/GenBank/DDBJ whole genome shotgun (WGS) entry which is preliminary data.</text>
</comment>
<feature type="region of interest" description="Disordered" evidence="2">
    <location>
        <begin position="471"/>
        <end position="531"/>
    </location>
</feature>
<sequence>MDENFSSLGEMLKKVLEGQTKISPSEVREGTGDQGSEENSKPIRRREDQEVETRKREERIPSLEPIPREKPGRGYGERREEVGPSDCRSLGSNQHQSCRSAKASIGITVEKSPTVASGVGKEDAPALHSAEIHSSGKGMGVGDQSRPHGEVNSEITKVELKGQKNSECLQSRSSCCKTSNADASKFYVNQLPVLPSVVSTHKKVVGLAYEHAREQRGDAYLDQGLTFVSMKKTYLIDQEIRGEPTVQPYKSTTDGLKMKLWEILGGAPSQNENSINSKNLDTDTGKENVCVEYNRGLQKGRAARPKPSSDPIETDSDSPNQTIRRPATRSMTRKKISDKIGKKLDDALNNGKKPLSSTCSDRKHKAKEYLKGSGDENIFFSFGRDDQRMQNQRAYAKSEADIEFRKISGSVSDIIPNVQTNFKCKDKEDIFSFALAAGNKRTLVKNANAQFQKLNEKRNAAIEKETIYVPNPSSSKSALQKHEKKKSFPSAKVLQSMNDIETSPCMSCPSKTQSMQPKTAKNDSQNSQMNAQNLSGIPSVLEAVAYENIQSSLLKKEKRSCGPVNSSAMSKFASQHDKATRSPVTSSADTTDDLQSPTLAGKVTTTTSSRPSNEIVGSPLQTSLFCLKDLPQDDTREVYESRDEDSTFMDGNETKEQLSLSPKARHDSDSFGAEELKIKGDETNDLHDASEQSVEDSLTRAVSQLALALRRINSKIQLHTSKKSCEIISAVAEKIKQQLQDFDSKIQEDMGKFNGASKSKRKHLESRFEEHQERLGLIHEKYKEDFNHQLLNCSGTLEELEAQNVEIKVTADRQKVLHRKLLLQIEETMKDQLNVAETSIAAIRKDARKRLNSLKFALKEWLSDGAIS</sequence>
<accession>A0ABD0UWI6</accession>
<feature type="compositionally biased region" description="Polar residues" evidence="2">
    <location>
        <begin position="563"/>
        <end position="573"/>
    </location>
</feature>
<dbReference type="InterPro" id="IPR037731">
    <property type="entry name" value="ASY3-like"/>
</dbReference>
<evidence type="ECO:0000256" key="1">
    <source>
        <dbReference type="SAM" id="Coils"/>
    </source>
</evidence>
<dbReference type="Proteomes" id="UP001552299">
    <property type="component" value="Unassembled WGS sequence"/>
</dbReference>
<reference evidence="4 5" key="1">
    <citation type="journal article" date="2024" name="Plant Biotechnol. J.">
        <title>Dendrobium thyrsiflorum genome and its molecular insights into genes involved in important horticultural traits.</title>
        <authorList>
            <person name="Chen B."/>
            <person name="Wang J.Y."/>
            <person name="Zheng P.J."/>
            <person name="Li K.L."/>
            <person name="Liang Y.M."/>
            <person name="Chen X.F."/>
            <person name="Zhang C."/>
            <person name="Zhao X."/>
            <person name="He X."/>
            <person name="Zhang G.Q."/>
            <person name="Liu Z.J."/>
            <person name="Xu Q."/>
        </authorList>
    </citation>
    <scope>NUCLEOTIDE SEQUENCE [LARGE SCALE GENOMIC DNA]</scope>
    <source>
        <strain evidence="4">GZMU011</strain>
    </source>
</reference>
<dbReference type="PANTHER" id="PTHR36027:SF1">
    <property type="entry name" value="MEIOSIS-SPECIFIC PROTEIN ASY3"/>
    <property type="match status" value="1"/>
</dbReference>
<dbReference type="PANTHER" id="PTHR36027">
    <property type="entry name" value="MEIOSIS-SPECIFIC PROTEIN ASY3"/>
    <property type="match status" value="1"/>
</dbReference>
<keyword evidence="1" id="KW-0175">Coiled coil</keyword>
<feature type="region of interest" description="Disordered" evidence="2">
    <location>
        <begin position="294"/>
        <end position="336"/>
    </location>
</feature>
<evidence type="ECO:0000256" key="2">
    <source>
        <dbReference type="SAM" id="MobiDB-lite"/>
    </source>
</evidence>
<feature type="domain" description="Meiosis-specific protein ASY3-like coiled-coil" evidence="3">
    <location>
        <begin position="250"/>
        <end position="354"/>
    </location>
</feature>
<name>A0ABD0UWI6_DENTH</name>
<proteinExistence type="predicted"/>
<dbReference type="InterPro" id="IPR046845">
    <property type="entry name" value="ASY3-like_CC"/>
</dbReference>
<feature type="compositionally biased region" description="Polar residues" evidence="2">
    <location>
        <begin position="493"/>
        <end position="531"/>
    </location>
</feature>
<keyword evidence="5" id="KW-1185">Reference proteome</keyword>
<gene>
    <name evidence="4" type="ORF">M5K25_012050</name>
</gene>
<dbReference type="EMBL" id="JANQDX010000010">
    <property type="protein sequence ID" value="KAL0917011.1"/>
    <property type="molecule type" value="Genomic_DNA"/>
</dbReference>
<feature type="region of interest" description="Disordered" evidence="2">
    <location>
        <begin position="636"/>
        <end position="668"/>
    </location>
</feature>
<evidence type="ECO:0000259" key="3">
    <source>
        <dbReference type="Pfam" id="PF20435"/>
    </source>
</evidence>
<protein>
    <recommendedName>
        <fullName evidence="3">Meiosis-specific protein ASY3-like coiled-coil domain-containing protein</fullName>
    </recommendedName>
</protein>
<feature type="compositionally biased region" description="Basic and acidic residues" evidence="2">
    <location>
        <begin position="636"/>
        <end position="645"/>
    </location>
</feature>
<feature type="domain" description="Meiosis-specific protein ASY3-like coiled-coil" evidence="3">
    <location>
        <begin position="681"/>
        <end position="864"/>
    </location>
</feature>
<dbReference type="AlphaFoldDB" id="A0ABD0UWI6"/>
<feature type="region of interest" description="Disordered" evidence="2">
    <location>
        <begin position="1"/>
        <end position="95"/>
    </location>
</feature>
<organism evidence="4 5">
    <name type="scientific">Dendrobium thyrsiflorum</name>
    <name type="common">Pinecone-like raceme dendrobium</name>
    <name type="synonym">Orchid</name>
    <dbReference type="NCBI Taxonomy" id="117978"/>
    <lineage>
        <taxon>Eukaryota</taxon>
        <taxon>Viridiplantae</taxon>
        <taxon>Streptophyta</taxon>
        <taxon>Embryophyta</taxon>
        <taxon>Tracheophyta</taxon>
        <taxon>Spermatophyta</taxon>
        <taxon>Magnoliopsida</taxon>
        <taxon>Liliopsida</taxon>
        <taxon>Asparagales</taxon>
        <taxon>Orchidaceae</taxon>
        <taxon>Epidendroideae</taxon>
        <taxon>Malaxideae</taxon>
        <taxon>Dendrobiinae</taxon>
        <taxon>Dendrobium</taxon>
    </lineage>
</organism>
<feature type="coiled-coil region" evidence="1">
    <location>
        <begin position="783"/>
        <end position="817"/>
    </location>
</feature>
<feature type="compositionally biased region" description="Basic and acidic residues" evidence="2">
    <location>
        <begin position="38"/>
        <end position="82"/>
    </location>
</feature>
<feature type="region of interest" description="Disordered" evidence="2">
    <location>
        <begin position="556"/>
        <end position="617"/>
    </location>
</feature>
<feature type="compositionally biased region" description="Polar residues" evidence="2">
    <location>
        <begin position="582"/>
        <end position="612"/>
    </location>
</feature>
<evidence type="ECO:0000313" key="4">
    <source>
        <dbReference type="EMBL" id="KAL0917011.1"/>
    </source>
</evidence>
<evidence type="ECO:0000313" key="5">
    <source>
        <dbReference type="Proteomes" id="UP001552299"/>
    </source>
</evidence>